<evidence type="ECO:0000259" key="4">
    <source>
        <dbReference type="Pfam" id="PF00692"/>
    </source>
</evidence>
<name>A0A8J5HB54_ZINOF</name>
<gene>
    <name evidence="5" type="ORF">ZIOFF_017044</name>
</gene>
<dbReference type="PANTHER" id="PTHR33064:SF37">
    <property type="entry name" value="RIBONUCLEASE H"/>
    <property type="match status" value="1"/>
</dbReference>
<dbReference type="GO" id="GO:0016787">
    <property type="term" value="F:hydrolase activity"/>
    <property type="evidence" value="ECO:0007669"/>
    <property type="project" value="UniProtKB-KW"/>
</dbReference>
<dbReference type="CDD" id="cd01647">
    <property type="entry name" value="RT_LTR"/>
    <property type="match status" value="1"/>
</dbReference>
<dbReference type="SUPFAM" id="SSF56672">
    <property type="entry name" value="DNA/RNA polymerases"/>
    <property type="match status" value="1"/>
</dbReference>
<dbReference type="Gene3D" id="2.70.40.10">
    <property type="match status" value="1"/>
</dbReference>
<evidence type="ECO:0000313" key="5">
    <source>
        <dbReference type="EMBL" id="KAG6520015.1"/>
    </source>
</evidence>
<dbReference type="Pfam" id="PF00078">
    <property type="entry name" value="RVT_1"/>
    <property type="match status" value="1"/>
</dbReference>
<protein>
    <submittedName>
        <fullName evidence="5">Uncharacterized protein</fullName>
    </submittedName>
</protein>
<proteinExistence type="predicted"/>
<dbReference type="CDD" id="cd07557">
    <property type="entry name" value="trimeric_dUTPase"/>
    <property type="match status" value="1"/>
</dbReference>
<dbReference type="Pfam" id="PF00692">
    <property type="entry name" value="dUTPase"/>
    <property type="match status" value="1"/>
</dbReference>
<keyword evidence="6" id="KW-1185">Reference proteome</keyword>
<evidence type="ECO:0000259" key="3">
    <source>
        <dbReference type="Pfam" id="PF00078"/>
    </source>
</evidence>
<dbReference type="SUPFAM" id="SSF51283">
    <property type="entry name" value="dUTPase-like"/>
    <property type="match status" value="1"/>
</dbReference>
<sequence length="450" mass="50512">MGGVIDSDYRGEVKIMAFNTTNNDIFLNKQECIAQLIIERIATPNVREVEVLNSTPRGVLGFGSTTTRYGCSHIKADPECTECHYCCSDEEYAAEYSEYVAAPEGLPAGQNLKEKEVMKIKPFPHDKLLAMQKKARQVGRSKIFSKFDLKSGFHQVAMDPESVPWTAFWVPDDLFEWLVMPFSLKNAPAVFQRKMDNCFKVLLKICQQNGLILNPTKMKIGSPTIEFLGASIGHSKIKLQPHIISKVADFSNQDLQTTKGLRSWLGILNYARSYIPNLGKILGPLYSKTSPKGEKRINTQDWALVDKVKAMVKTLPDLAIPPTSCFIIIESDGCPWNPSDEDMAIMTHFKEALEQLESRPHIQTSQHLAGLIHYWTNMKNSLKESGQVPIRHMKKTKDSTWRTSKAPQQGIYSIACGNSSLSSMQKKKILPDAAKSKEDSTSTFKTLCQK</sequence>
<dbReference type="Gene3D" id="3.30.70.270">
    <property type="match status" value="2"/>
</dbReference>
<dbReference type="PANTHER" id="PTHR33064">
    <property type="entry name" value="POL PROTEIN"/>
    <property type="match status" value="1"/>
</dbReference>
<comment type="caution">
    <text evidence="5">The sequence shown here is derived from an EMBL/GenBank/DDBJ whole genome shotgun (WGS) entry which is preliminary data.</text>
</comment>
<feature type="region of interest" description="Disordered" evidence="2">
    <location>
        <begin position="431"/>
        <end position="450"/>
    </location>
</feature>
<feature type="domain" description="Reverse transcriptase" evidence="3">
    <location>
        <begin position="125"/>
        <end position="204"/>
    </location>
</feature>
<dbReference type="AlphaFoldDB" id="A0A8J5HB54"/>
<dbReference type="InterPro" id="IPR051320">
    <property type="entry name" value="Viral_Replic_Matur_Polypro"/>
</dbReference>
<keyword evidence="1" id="KW-0378">Hydrolase</keyword>
<evidence type="ECO:0000256" key="1">
    <source>
        <dbReference type="ARBA" id="ARBA00022801"/>
    </source>
</evidence>
<dbReference type="InterPro" id="IPR029054">
    <property type="entry name" value="dUTPase-like"/>
</dbReference>
<dbReference type="InterPro" id="IPR043128">
    <property type="entry name" value="Rev_trsase/Diguanyl_cyclase"/>
</dbReference>
<accession>A0A8J5HB54</accession>
<feature type="domain" description="dUTPase-like" evidence="4">
    <location>
        <begin position="2"/>
        <end position="65"/>
    </location>
</feature>
<dbReference type="InterPro" id="IPR000477">
    <property type="entry name" value="RT_dom"/>
</dbReference>
<reference evidence="5 6" key="1">
    <citation type="submission" date="2020-08" db="EMBL/GenBank/DDBJ databases">
        <title>Plant Genome Project.</title>
        <authorList>
            <person name="Zhang R.-G."/>
        </authorList>
    </citation>
    <scope>NUCLEOTIDE SEQUENCE [LARGE SCALE GENOMIC DNA]</scope>
    <source>
        <tissue evidence="5">Rhizome</tissue>
    </source>
</reference>
<evidence type="ECO:0000313" key="6">
    <source>
        <dbReference type="Proteomes" id="UP000734854"/>
    </source>
</evidence>
<dbReference type="Proteomes" id="UP000734854">
    <property type="component" value="Unassembled WGS sequence"/>
</dbReference>
<dbReference type="InterPro" id="IPR036157">
    <property type="entry name" value="dUTPase-like_sf"/>
</dbReference>
<dbReference type="InterPro" id="IPR043502">
    <property type="entry name" value="DNA/RNA_pol_sf"/>
</dbReference>
<feature type="compositionally biased region" description="Polar residues" evidence="2">
    <location>
        <begin position="441"/>
        <end position="450"/>
    </location>
</feature>
<evidence type="ECO:0000256" key="2">
    <source>
        <dbReference type="SAM" id="MobiDB-lite"/>
    </source>
</evidence>
<dbReference type="Gene3D" id="3.10.10.10">
    <property type="entry name" value="HIV Type 1 Reverse Transcriptase, subunit A, domain 1"/>
    <property type="match status" value="1"/>
</dbReference>
<dbReference type="EMBL" id="JACMSC010000005">
    <property type="protein sequence ID" value="KAG6520015.1"/>
    <property type="molecule type" value="Genomic_DNA"/>
</dbReference>
<organism evidence="5 6">
    <name type="scientific">Zingiber officinale</name>
    <name type="common">Ginger</name>
    <name type="synonym">Amomum zingiber</name>
    <dbReference type="NCBI Taxonomy" id="94328"/>
    <lineage>
        <taxon>Eukaryota</taxon>
        <taxon>Viridiplantae</taxon>
        <taxon>Streptophyta</taxon>
        <taxon>Embryophyta</taxon>
        <taxon>Tracheophyta</taxon>
        <taxon>Spermatophyta</taxon>
        <taxon>Magnoliopsida</taxon>
        <taxon>Liliopsida</taxon>
        <taxon>Zingiberales</taxon>
        <taxon>Zingiberaceae</taxon>
        <taxon>Zingiber</taxon>
    </lineage>
</organism>
<dbReference type="InterPro" id="IPR033704">
    <property type="entry name" value="dUTPase_trimeric"/>
</dbReference>